<organism evidence="2 3">
    <name type="scientific">Desmophyllum pertusum</name>
    <dbReference type="NCBI Taxonomy" id="174260"/>
    <lineage>
        <taxon>Eukaryota</taxon>
        <taxon>Metazoa</taxon>
        <taxon>Cnidaria</taxon>
        <taxon>Anthozoa</taxon>
        <taxon>Hexacorallia</taxon>
        <taxon>Scleractinia</taxon>
        <taxon>Caryophylliina</taxon>
        <taxon>Caryophylliidae</taxon>
        <taxon>Desmophyllum</taxon>
    </lineage>
</organism>
<gene>
    <name evidence="2" type="ORF">OS493_008822</name>
</gene>
<reference evidence="2" key="1">
    <citation type="submission" date="2023-01" db="EMBL/GenBank/DDBJ databases">
        <title>Genome assembly of the deep-sea coral Lophelia pertusa.</title>
        <authorList>
            <person name="Herrera S."/>
            <person name="Cordes E."/>
        </authorList>
    </citation>
    <scope>NUCLEOTIDE SEQUENCE</scope>
    <source>
        <strain evidence="2">USNM1676648</strain>
        <tissue evidence="2">Polyp</tissue>
    </source>
</reference>
<name>A0A9X0CYM3_9CNID</name>
<comment type="caution">
    <text evidence="2">The sequence shown here is derived from an EMBL/GenBank/DDBJ whole genome shotgun (WGS) entry which is preliminary data.</text>
</comment>
<dbReference type="EMBL" id="MU826353">
    <property type="protein sequence ID" value="KAJ7380370.1"/>
    <property type="molecule type" value="Genomic_DNA"/>
</dbReference>
<accession>A0A9X0CYM3</accession>
<evidence type="ECO:0000313" key="3">
    <source>
        <dbReference type="Proteomes" id="UP001163046"/>
    </source>
</evidence>
<feature type="region of interest" description="Disordered" evidence="1">
    <location>
        <begin position="176"/>
        <end position="253"/>
    </location>
</feature>
<evidence type="ECO:0000313" key="2">
    <source>
        <dbReference type="EMBL" id="KAJ7380370.1"/>
    </source>
</evidence>
<evidence type="ECO:0000256" key="1">
    <source>
        <dbReference type="SAM" id="MobiDB-lite"/>
    </source>
</evidence>
<sequence>MYDIYMFADVLKRLEDEGKTAEDHAADFLTVVSMYGGAMNESLEISNRSSRASFFVPACFQHTYFSTSSLWDEDSVLHPLIEVTRDNGKFRWINSSSKTIKLIDSCIGAHCNPTCPDKLVFLDAGKLLEKEQKKYLNDSETSQARKELPLCKSDQAVSIACLSLTYVVDLIKKKKKTADNDPGSEENSSVVKADRDSKTSLTVRDSIIEEDSGSDLPDSEEIKEEEADGVWDMPRRLTNDTNRDTDSVETPQELQPRLCCSEYGRPFYMGLTCRK</sequence>
<dbReference type="AlphaFoldDB" id="A0A9X0CYM3"/>
<feature type="compositionally biased region" description="Acidic residues" evidence="1">
    <location>
        <begin position="208"/>
        <end position="229"/>
    </location>
</feature>
<dbReference type="Proteomes" id="UP001163046">
    <property type="component" value="Unassembled WGS sequence"/>
</dbReference>
<keyword evidence="3" id="KW-1185">Reference proteome</keyword>
<feature type="compositionally biased region" description="Basic and acidic residues" evidence="1">
    <location>
        <begin position="233"/>
        <end position="246"/>
    </location>
</feature>
<proteinExistence type="predicted"/>
<protein>
    <submittedName>
        <fullName evidence="2">Uncharacterized protein</fullName>
    </submittedName>
</protein>